<accession>A0ABT2SH66</accession>
<dbReference type="Proteomes" id="UP001209666">
    <property type="component" value="Unassembled WGS sequence"/>
</dbReference>
<comment type="caution">
    <text evidence="3">The sequence shown here is derived from an EMBL/GenBank/DDBJ whole genome shotgun (WGS) entry which is preliminary data.</text>
</comment>
<dbReference type="RefSeq" id="WP_262624345.1">
    <property type="nucleotide sequence ID" value="NZ_JAOQKI010000031.1"/>
</dbReference>
<feature type="transmembrane region" description="Helical" evidence="2">
    <location>
        <begin position="136"/>
        <end position="160"/>
    </location>
</feature>
<keyword evidence="2" id="KW-1133">Transmembrane helix</keyword>
<feature type="compositionally biased region" description="Pro residues" evidence="1">
    <location>
        <begin position="11"/>
        <end position="37"/>
    </location>
</feature>
<keyword evidence="2" id="KW-0812">Transmembrane</keyword>
<feature type="region of interest" description="Disordered" evidence="1">
    <location>
        <begin position="1"/>
        <end position="88"/>
    </location>
</feature>
<evidence type="ECO:0000256" key="2">
    <source>
        <dbReference type="SAM" id="Phobius"/>
    </source>
</evidence>
<protein>
    <recommendedName>
        <fullName evidence="5">DUF4064 domain-containing protein</fullName>
    </recommendedName>
</protein>
<gene>
    <name evidence="3" type="ORF">OCV43_13480</name>
</gene>
<evidence type="ECO:0000256" key="1">
    <source>
        <dbReference type="SAM" id="MobiDB-lite"/>
    </source>
</evidence>
<feature type="compositionally biased region" description="Low complexity" evidence="1">
    <location>
        <begin position="38"/>
        <end position="65"/>
    </location>
</feature>
<keyword evidence="2" id="KW-0472">Membrane</keyword>
<feature type="compositionally biased region" description="Low complexity" evidence="1">
    <location>
        <begin position="1"/>
        <end position="10"/>
    </location>
</feature>
<organism evidence="3 4">
    <name type="scientific">Roseburia amylophila</name>
    <dbReference type="NCBI Taxonomy" id="2981794"/>
    <lineage>
        <taxon>Bacteria</taxon>
        <taxon>Bacillati</taxon>
        <taxon>Bacillota</taxon>
        <taxon>Clostridia</taxon>
        <taxon>Lachnospirales</taxon>
        <taxon>Lachnospiraceae</taxon>
        <taxon>Roseburia</taxon>
    </lineage>
</organism>
<evidence type="ECO:0008006" key="5">
    <source>
        <dbReference type="Google" id="ProtNLM"/>
    </source>
</evidence>
<feature type="transmembrane region" description="Helical" evidence="2">
    <location>
        <begin position="172"/>
        <end position="200"/>
    </location>
</feature>
<sequence>MNNQWNQMPSNMPPQQRPPMPPNMPPQQRPPMPPNMPPQQGGPMPPNMQMQQGRPMPPNMQMQQRPPMPPNMPPRQGKMPRPELSPEDKKQADKLCIISMILMFAPMVVIFLKNIILGLLFDAGKEEFYYNIASSYVLGSILTFLMAGCGIAALVLMILVRVKYPQSVFGKVLMWLYIALAILVVVFIAVTIITCGLAFISCVRNCPG</sequence>
<keyword evidence="4" id="KW-1185">Reference proteome</keyword>
<evidence type="ECO:0000313" key="3">
    <source>
        <dbReference type="EMBL" id="MCU6718261.1"/>
    </source>
</evidence>
<proteinExistence type="predicted"/>
<dbReference type="EMBL" id="JAOQKI010000031">
    <property type="protein sequence ID" value="MCU6718261.1"/>
    <property type="molecule type" value="Genomic_DNA"/>
</dbReference>
<feature type="transmembrane region" description="Helical" evidence="2">
    <location>
        <begin position="95"/>
        <end position="116"/>
    </location>
</feature>
<name>A0ABT2SH66_9FIRM</name>
<evidence type="ECO:0000313" key="4">
    <source>
        <dbReference type="Proteomes" id="UP001209666"/>
    </source>
</evidence>
<reference evidence="3 4" key="1">
    <citation type="journal article" date="2021" name="ISME Commun">
        <title>Automated analysis of genomic sequences facilitates high-throughput and comprehensive description of bacteria.</title>
        <authorList>
            <person name="Hitch T.C.A."/>
        </authorList>
    </citation>
    <scope>NUCLEOTIDE SEQUENCE [LARGE SCALE GENOMIC DNA]</scope>
    <source>
        <strain evidence="3 4">Sanger_19</strain>
    </source>
</reference>